<dbReference type="PROSITE" id="PS50949">
    <property type="entry name" value="HTH_GNTR"/>
    <property type="match status" value="1"/>
</dbReference>
<protein>
    <submittedName>
        <fullName evidence="5">FadR family transcriptional regulator</fullName>
    </submittedName>
</protein>
<dbReference type="SMART" id="SM00895">
    <property type="entry name" value="FCD"/>
    <property type="match status" value="1"/>
</dbReference>
<dbReference type="InterPro" id="IPR000524">
    <property type="entry name" value="Tscrpt_reg_HTH_GntR"/>
</dbReference>
<dbReference type="GO" id="GO:0003700">
    <property type="term" value="F:DNA-binding transcription factor activity"/>
    <property type="evidence" value="ECO:0007669"/>
    <property type="project" value="InterPro"/>
</dbReference>
<dbReference type="InterPro" id="IPR008920">
    <property type="entry name" value="TF_FadR/GntR_C"/>
</dbReference>
<dbReference type="SMART" id="SM00345">
    <property type="entry name" value="HTH_GNTR"/>
    <property type="match status" value="1"/>
</dbReference>
<keyword evidence="1" id="KW-0805">Transcription regulation</keyword>
<dbReference type="Pfam" id="PF07729">
    <property type="entry name" value="FCD"/>
    <property type="match status" value="1"/>
</dbReference>
<proteinExistence type="predicted"/>
<dbReference type="EMBL" id="JANHAX010000008">
    <property type="protein sequence ID" value="MDQ2092288.1"/>
    <property type="molecule type" value="Genomic_DNA"/>
</dbReference>
<dbReference type="PANTHER" id="PTHR43537">
    <property type="entry name" value="TRANSCRIPTIONAL REGULATOR, GNTR FAMILY"/>
    <property type="match status" value="1"/>
</dbReference>
<dbReference type="Gene3D" id="1.20.120.530">
    <property type="entry name" value="GntR ligand-binding domain-like"/>
    <property type="match status" value="1"/>
</dbReference>
<evidence type="ECO:0000256" key="3">
    <source>
        <dbReference type="ARBA" id="ARBA00023163"/>
    </source>
</evidence>
<accession>A0AAE3WGV8</accession>
<dbReference type="SUPFAM" id="SSF48008">
    <property type="entry name" value="GntR ligand-binding domain-like"/>
    <property type="match status" value="1"/>
</dbReference>
<dbReference type="Pfam" id="PF00392">
    <property type="entry name" value="GntR"/>
    <property type="match status" value="1"/>
</dbReference>
<dbReference type="CDD" id="cd07377">
    <property type="entry name" value="WHTH_GntR"/>
    <property type="match status" value="1"/>
</dbReference>
<evidence type="ECO:0000259" key="4">
    <source>
        <dbReference type="PROSITE" id="PS50949"/>
    </source>
</evidence>
<dbReference type="PRINTS" id="PR00035">
    <property type="entry name" value="HTHGNTR"/>
</dbReference>
<reference evidence="5" key="2">
    <citation type="submission" date="2023-02" db="EMBL/GenBank/DDBJ databases">
        <title>'Rhodoalgimonas zhirmunskyi' gen. nov., isolated from a red alga.</title>
        <authorList>
            <person name="Nedashkovskaya O.I."/>
            <person name="Otstavnykh N.Y."/>
            <person name="Bystritskaya E.P."/>
            <person name="Balabanova L.A."/>
            <person name="Isaeva M.P."/>
        </authorList>
    </citation>
    <scope>NUCLEOTIDE SEQUENCE</scope>
    <source>
        <strain evidence="5">KCTC 52189</strain>
    </source>
</reference>
<evidence type="ECO:0000256" key="1">
    <source>
        <dbReference type="ARBA" id="ARBA00023015"/>
    </source>
</evidence>
<gene>
    <name evidence="5" type="ORF">NO357_20475</name>
</gene>
<name>A0AAE3WGV8_9RHOB</name>
<dbReference type="AlphaFoldDB" id="A0AAE3WGV8"/>
<dbReference type="GO" id="GO:0003677">
    <property type="term" value="F:DNA binding"/>
    <property type="evidence" value="ECO:0007669"/>
    <property type="project" value="UniProtKB-KW"/>
</dbReference>
<dbReference type="SUPFAM" id="SSF46785">
    <property type="entry name" value="Winged helix' DNA-binding domain"/>
    <property type="match status" value="1"/>
</dbReference>
<dbReference type="PANTHER" id="PTHR43537:SF5">
    <property type="entry name" value="UXU OPERON TRANSCRIPTIONAL REGULATOR"/>
    <property type="match status" value="1"/>
</dbReference>
<feature type="domain" description="HTH gntR-type" evidence="4">
    <location>
        <begin position="23"/>
        <end position="91"/>
    </location>
</feature>
<organism evidence="5 6">
    <name type="scientific">Marimonas arenosa</name>
    <dbReference type="NCBI Taxonomy" id="1795305"/>
    <lineage>
        <taxon>Bacteria</taxon>
        <taxon>Pseudomonadati</taxon>
        <taxon>Pseudomonadota</taxon>
        <taxon>Alphaproteobacteria</taxon>
        <taxon>Rhodobacterales</taxon>
        <taxon>Paracoccaceae</taxon>
        <taxon>Marimonas</taxon>
    </lineage>
</organism>
<dbReference type="InterPro" id="IPR036390">
    <property type="entry name" value="WH_DNA-bd_sf"/>
</dbReference>
<evidence type="ECO:0000256" key="2">
    <source>
        <dbReference type="ARBA" id="ARBA00023125"/>
    </source>
</evidence>
<dbReference type="Gene3D" id="1.10.10.10">
    <property type="entry name" value="Winged helix-like DNA-binding domain superfamily/Winged helix DNA-binding domain"/>
    <property type="match status" value="1"/>
</dbReference>
<comment type="caution">
    <text evidence="5">The sequence shown here is derived from an EMBL/GenBank/DDBJ whole genome shotgun (WGS) entry which is preliminary data.</text>
</comment>
<evidence type="ECO:0000313" key="5">
    <source>
        <dbReference type="EMBL" id="MDQ2092288.1"/>
    </source>
</evidence>
<sequence>MADTAMMAKTEAKDTQSQGTAVGPAYLSVAQRLRSFIVDERLKIGDSLPTERQLAERFVVSRHSLREALRVLQEQGILAPQQGSGNYIASTDIDLLEDHLRRETPSDATHQNQDIFEFRAMMEPEIAALAAERISDRELRGLTDIVTQQGGERNPRTLRLLDDAFHLGIARAAGNHVVSSVIRSINSVVGQVRGEVYQGPTRHRVSLAGHQEILEALAARDSGAARRAMQSHIARIRGFVMDDD</sequence>
<dbReference type="Proteomes" id="UP001226762">
    <property type="component" value="Unassembled WGS sequence"/>
</dbReference>
<reference evidence="5" key="1">
    <citation type="submission" date="2022-07" db="EMBL/GenBank/DDBJ databases">
        <authorList>
            <person name="Otstavnykh N."/>
            <person name="Isaeva M."/>
            <person name="Bystritskaya E."/>
        </authorList>
    </citation>
    <scope>NUCLEOTIDE SEQUENCE</scope>
    <source>
        <strain evidence="5">KCTC 52189</strain>
    </source>
</reference>
<evidence type="ECO:0000313" key="6">
    <source>
        <dbReference type="Proteomes" id="UP001226762"/>
    </source>
</evidence>
<dbReference type="InterPro" id="IPR011711">
    <property type="entry name" value="GntR_C"/>
</dbReference>
<keyword evidence="6" id="KW-1185">Reference proteome</keyword>
<keyword evidence="3" id="KW-0804">Transcription</keyword>
<dbReference type="InterPro" id="IPR036388">
    <property type="entry name" value="WH-like_DNA-bd_sf"/>
</dbReference>
<keyword evidence="2" id="KW-0238">DNA-binding</keyword>